<name>A0A1H0BE79_ALLAB</name>
<dbReference type="OrthoDB" id="9801609at2"/>
<dbReference type="SUPFAM" id="SSF53756">
    <property type="entry name" value="UDP-Glycosyltransferase/glycogen phosphorylase"/>
    <property type="match status" value="1"/>
</dbReference>
<dbReference type="EMBL" id="LT629701">
    <property type="protein sequence ID" value="SDN43891.1"/>
    <property type="molecule type" value="Genomic_DNA"/>
</dbReference>
<dbReference type="eggNOG" id="COG0438">
    <property type="taxonomic scope" value="Bacteria"/>
</dbReference>
<organism evidence="5 6">
    <name type="scientific">Allokutzneria albata</name>
    <name type="common">Kibdelosporangium albatum</name>
    <dbReference type="NCBI Taxonomy" id="211114"/>
    <lineage>
        <taxon>Bacteria</taxon>
        <taxon>Bacillati</taxon>
        <taxon>Actinomycetota</taxon>
        <taxon>Actinomycetes</taxon>
        <taxon>Pseudonocardiales</taxon>
        <taxon>Pseudonocardiaceae</taxon>
        <taxon>Allokutzneria</taxon>
    </lineage>
</organism>
<evidence type="ECO:0000256" key="1">
    <source>
        <dbReference type="ARBA" id="ARBA00022676"/>
    </source>
</evidence>
<dbReference type="Pfam" id="PF13439">
    <property type="entry name" value="Glyco_transf_4"/>
    <property type="match status" value="1"/>
</dbReference>
<dbReference type="CDD" id="cd03809">
    <property type="entry name" value="GT4_MtfB-like"/>
    <property type="match status" value="1"/>
</dbReference>
<reference evidence="5 6" key="1">
    <citation type="submission" date="2016-10" db="EMBL/GenBank/DDBJ databases">
        <authorList>
            <person name="de Groot N.N."/>
        </authorList>
    </citation>
    <scope>NUCLEOTIDE SEQUENCE [LARGE SCALE GENOMIC DNA]</scope>
    <source>
        <strain evidence="5 6">DSM 44149</strain>
    </source>
</reference>
<dbReference type="PANTHER" id="PTHR46401">
    <property type="entry name" value="GLYCOSYLTRANSFERASE WBBK-RELATED"/>
    <property type="match status" value="1"/>
</dbReference>
<evidence type="ECO:0000256" key="2">
    <source>
        <dbReference type="ARBA" id="ARBA00022679"/>
    </source>
</evidence>
<dbReference type="GO" id="GO:0009103">
    <property type="term" value="P:lipopolysaccharide biosynthetic process"/>
    <property type="evidence" value="ECO:0007669"/>
    <property type="project" value="TreeGrafter"/>
</dbReference>
<dbReference type="RefSeq" id="WP_030426834.1">
    <property type="nucleotide sequence ID" value="NZ_JOEF01000001.1"/>
</dbReference>
<dbReference type="GO" id="GO:0016757">
    <property type="term" value="F:glycosyltransferase activity"/>
    <property type="evidence" value="ECO:0007669"/>
    <property type="project" value="UniProtKB-KW"/>
</dbReference>
<keyword evidence="1" id="KW-0328">Glycosyltransferase</keyword>
<sequence length="377" mass="39389">MPELVVVAEQVLAPVPGGTARYTRELVRALAATAPAGWEVSTVVARHADPSAAIIPGANGPRVLSLPRRALTAAWERGLPLWPGGDSLHAPTPLAPARAKRGRSLVVTVHDTVPWTHPETLTRRGVSWHRRMITRAVERADAVVVPTAAVAADLSLHAPGSTRVEVIGEGVPASLREPSESIREAVVRRLAVPRRYLLAVGTVEPRKGLDVLIKALAEDVVPDVPLLVVGAQGWGKVDLAALARAAGLDAGRVRQLGAVTDVDLGVLLHGAAALVAPSQAEGFGLPVLEAMAAGVPVVHSDAPALVEVAGGAGISVPRNDATALARALRTVLTDAEHAAAMVDAGRLRARDHTWENAARLAWRVHERCYAAASAKIT</sequence>
<feature type="domain" description="Glycosyl transferase family 1" evidence="3">
    <location>
        <begin position="193"/>
        <end position="347"/>
    </location>
</feature>
<gene>
    <name evidence="5" type="ORF">SAMN04489726_6621</name>
</gene>
<protein>
    <submittedName>
        <fullName evidence="5">Glycosyltransferase involved in cell wall bisynthesis</fullName>
    </submittedName>
</protein>
<accession>A0A1H0BE79</accession>
<feature type="domain" description="Glycosyltransferase subfamily 4-like N-terminal" evidence="4">
    <location>
        <begin position="16"/>
        <end position="172"/>
    </location>
</feature>
<dbReference type="PANTHER" id="PTHR46401:SF2">
    <property type="entry name" value="GLYCOSYLTRANSFERASE WBBK-RELATED"/>
    <property type="match status" value="1"/>
</dbReference>
<proteinExistence type="predicted"/>
<evidence type="ECO:0000259" key="3">
    <source>
        <dbReference type="Pfam" id="PF00534"/>
    </source>
</evidence>
<dbReference type="AlphaFoldDB" id="A0A1H0BE79"/>
<dbReference type="Gene3D" id="3.40.50.2000">
    <property type="entry name" value="Glycogen Phosphorylase B"/>
    <property type="match status" value="2"/>
</dbReference>
<dbReference type="InterPro" id="IPR001296">
    <property type="entry name" value="Glyco_trans_1"/>
</dbReference>
<evidence type="ECO:0000313" key="6">
    <source>
        <dbReference type="Proteomes" id="UP000183376"/>
    </source>
</evidence>
<dbReference type="InterPro" id="IPR028098">
    <property type="entry name" value="Glyco_trans_4-like_N"/>
</dbReference>
<evidence type="ECO:0000259" key="4">
    <source>
        <dbReference type="Pfam" id="PF13439"/>
    </source>
</evidence>
<dbReference type="Pfam" id="PF00534">
    <property type="entry name" value="Glycos_transf_1"/>
    <property type="match status" value="1"/>
</dbReference>
<keyword evidence="2 5" id="KW-0808">Transferase</keyword>
<dbReference type="Proteomes" id="UP000183376">
    <property type="component" value="Chromosome I"/>
</dbReference>
<evidence type="ECO:0000313" key="5">
    <source>
        <dbReference type="EMBL" id="SDN43891.1"/>
    </source>
</evidence>
<dbReference type="STRING" id="211114.SAMN04489726_6621"/>
<keyword evidence="6" id="KW-1185">Reference proteome</keyword>